<comment type="caution">
    <text evidence="2">The sequence shown here is derived from an EMBL/GenBank/DDBJ whole genome shotgun (WGS) entry which is preliminary data.</text>
</comment>
<protein>
    <submittedName>
        <fullName evidence="2">Transposase</fullName>
    </submittedName>
</protein>
<accession>L7E6Y5</accession>
<reference evidence="2 3" key="1">
    <citation type="journal article" date="2013" name="Genome Announc.">
        <title>Whole-Genome Sequence of Microcystis aeruginosa TAIHU98, a Nontoxic Bloom-Forming Strain Isolated from Taihu Lake, China.</title>
        <authorList>
            <person name="Yang C."/>
            <person name="Zhang W."/>
            <person name="Ren M."/>
            <person name="Song L."/>
            <person name="Li T."/>
            <person name="Zhao J."/>
        </authorList>
    </citation>
    <scope>NUCLEOTIDE SEQUENCE [LARGE SCALE GENOMIC DNA]</scope>
    <source>
        <strain evidence="2 3">TAIHU98</strain>
    </source>
</reference>
<dbReference type="EMBL" id="ANKQ01000002">
    <property type="protein sequence ID" value="ELP54418.1"/>
    <property type="molecule type" value="Genomic_DNA"/>
</dbReference>
<dbReference type="PATRIC" id="fig|1134457.3.peg.3075"/>
<dbReference type="Proteomes" id="UP000010932">
    <property type="component" value="Unassembled WGS sequence"/>
</dbReference>
<gene>
    <name evidence="2" type="ORF">O53_3237</name>
</gene>
<evidence type="ECO:0000313" key="2">
    <source>
        <dbReference type="EMBL" id="ELP54418.1"/>
    </source>
</evidence>
<proteinExistence type="predicted"/>
<sequence length="87" mass="10234">MKKMQELKEEFRKIYETSENPTEGMLSISEWLAKSSSVFTKSCQTIRNWFGEIISYFERRTTRLFVTWYGLIGGHKSTKSLSGKRLN</sequence>
<evidence type="ECO:0000259" key="1">
    <source>
        <dbReference type="Pfam" id="PF01610"/>
    </source>
</evidence>
<dbReference type="AlphaFoldDB" id="L7E6Y5"/>
<organism evidence="2 3">
    <name type="scientific">Microcystis aeruginosa TAIHU98</name>
    <dbReference type="NCBI Taxonomy" id="1134457"/>
    <lineage>
        <taxon>Bacteria</taxon>
        <taxon>Bacillati</taxon>
        <taxon>Cyanobacteriota</taxon>
        <taxon>Cyanophyceae</taxon>
        <taxon>Oscillatoriophycideae</taxon>
        <taxon>Chroococcales</taxon>
        <taxon>Microcystaceae</taxon>
        <taxon>Microcystis</taxon>
    </lineage>
</organism>
<name>L7E6Y5_MICAE</name>
<evidence type="ECO:0000313" key="3">
    <source>
        <dbReference type="Proteomes" id="UP000010932"/>
    </source>
</evidence>
<feature type="domain" description="Transposase IS204/IS1001/IS1096/IS1165 DDE" evidence="1">
    <location>
        <begin position="2"/>
        <end position="62"/>
    </location>
</feature>
<dbReference type="Pfam" id="PF01610">
    <property type="entry name" value="DDE_Tnp_ISL3"/>
    <property type="match status" value="1"/>
</dbReference>
<dbReference type="InterPro" id="IPR002560">
    <property type="entry name" value="Transposase_DDE"/>
</dbReference>